<sequence length="260" mass="30742">MSGYFKAQDPSTFSFLRYLTFRYSKEGTLKANKKEEWADFVIGLKLFLTESNDDSLKIYWEEELRDGNIISKLNILILVGILEDIWKVKVQYGEQCIEVNIVEKIYQNLNREKLDNLAFNNPFLSCIIDLDNIHSILREIFNDRELRAMHKCEKVKKWKYTRPEFEAWVKDLVISNDVNFLQASPPFDLTDIEKKVLWNRRRYEEMSKGGKNILEDTYVHEVVHEIIYETIQGLSDQIQLDWSTKTVEDGNNNVNCDYDS</sequence>
<proteinExistence type="predicted"/>
<name>A0A9N9NLC5_9GLOM</name>
<feature type="non-terminal residue" evidence="1">
    <location>
        <position position="260"/>
    </location>
</feature>
<keyword evidence="2" id="KW-1185">Reference proteome</keyword>
<gene>
    <name evidence="1" type="ORF">FCALED_LOCUS15657</name>
</gene>
<reference evidence="1" key="1">
    <citation type="submission" date="2021-06" db="EMBL/GenBank/DDBJ databases">
        <authorList>
            <person name="Kallberg Y."/>
            <person name="Tangrot J."/>
            <person name="Rosling A."/>
        </authorList>
    </citation>
    <scope>NUCLEOTIDE SEQUENCE</scope>
    <source>
        <strain evidence="1">UK204</strain>
    </source>
</reference>
<dbReference type="Proteomes" id="UP000789570">
    <property type="component" value="Unassembled WGS sequence"/>
</dbReference>
<organism evidence="1 2">
    <name type="scientific">Funneliformis caledonium</name>
    <dbReference type="NCBI Taxonomy" id="1117310"/>
    <lineage>
        <taxon>Eukaryota</taxon>
        <taxon>Fungi</taxon>
        <taxon>Fungi incertae sedis</taxon>
        <taxon>Mucoromycota</taxon>
        <taxon>Glomeromycotina</taxon>
        <taxon>Glomeromycetes</taxon>
        <taxon>Glomerales</taxon>
        <taxon>Glomeraceae</taxon>
        <taxon>Funneliformis</taxon>
    </lineage>
</organism>
<dbReference type="EMBL" id="CAJVPQ010015101">
    <property type="protein sequence ID" value="CAG8741601.1"/>
    <property type="molecule type" value="Genomic_DNA"/>
</dbReference>
<dbReference type="AlphaFoldDB" id="A0A9N9NLC5"/>
<dbReference type="OrthoDB" id="2370656at2759"/>
<accession>A0A9N9NLC5</accession>
<comment type="caution">
    <text evidence="1">The sequence shown here is derived from an EMBL/GenBank/DDBJ whole genome shotgun (WGS) entry which is preliminary data.</text>
</comment>
<evidence type="ECO:0000313" key="2">
    <source>
        <dbReference type="Proteomes" id="UP000789570"/>
    </source>
</evidence>
<evidence type="ECO:0000313" key="1">
    <source>
        <dbReference type="EMBL" id="CAG8741601.1"/>
    </source>
</evidence>
<protein>
    <submittedName>
        <fullName evidence="1">4654_t:CDS:1</fullName>
    </submittedName>
</protein>